<organism evidence="1">
    <name type="scientific">Salix viminalis</name>
    <name type="common">Common osier</name>
    <name type="synonym">Basket willow</name>
    <dbReference type="NCBI Taxonomy" id="40686"/>
    <lineage>
        <taxon>Eukaryota</taxon>
        <taxon>Viridiplantae</taxon>
        <taxon>Streptophyta</taxon>
        <taxon>Embryophyta</taxon>
        <taxon>Tracheophyta</taxon>
        <taxon>Spermatophyta</taxon>
        <taxon>Magnoliopsida</taxon>
        <taxon>eudicotyledons</taxon>
        <taxon>Gunneridae</taxon>
        <taxon>Pentapetalae</taxon>
        <taxon>rosids</taxon>
        <taxon>fabids</taxon>
        <taxon>Malpighiales</taxon>
        <taxon>Salicaceae</taxon>
        <taxon>Saliceae</taxon>
        <taxon>Salix</taxon>
    </lineage>
</organism>
<proteinExistence type="predicted"/>
<accession>A0A6N2LPY5</accession>
<sequence>MTAFSHVSSWFIRSERLLGLLIGEGGFEEDVQLVFDKRSWFLALEVSEVGFQMPVLEGNW</sequence>
<evidence type="ECO:0000313" key="1">
    <source>
        <dbReference type="EMBL" id="VFU37578.1"/>
    </source>
</evidence>
<dbReference type="EMBL" id="CAADRP010001302">
    <property type="protein sequence ID" value="VFU37578.1"/>
    <property type="molecule type" value="Genomic_DNA"/>
</dbReference>
<gene>
    <name evidence="1" type="ORF">SVIM_LOCUS199828</name>
</gene>
<dbReference type="AlphaFoldDB" id="A0A6N2LPY5"/>
<name>A0A6N2LPY5_SALVM</name>
<reference evidence="1" key="1">
    <citation type="submission" date="2019-03" db="EMBL/GenBank/DDBJ databases">
        <authorList>
            <person name="Mank J."/>
            <person name="Almeida P."/>
        </authorList>
    </citation>
    <scope>NUCLEOTIDE SEQUENCE</scope>
    <source>
        <strain evidence="1">78183</strain>
    </source>
</reference>
<protein>
    <submittedName>
        <fullName evidence="1">Uncharacterized protein</fullName>
    </submittedName>
</protein>